<dbReference type="RefSeq" id="WP_013760034.1">
    <property type="nucleotide sequence ID" value="NC_015501.1"/>
</dbReference>
<name>F4KNF4_PORAD</name>
<dbReference type="Gene3D" id="3.80.10.10">
    <property type="entry name" value="Ribonuclease Inhibitor"/>
    <property type="match status" value="2"/>
</dbReference>
<accession>F4KNF4</accession>
<dbReference type="eggNOG" id="COG4886">
    <property type="taxonomic scope" value="Bacteria"/>
</dbReference>
<dbReference type="InterPro" id="IPR001611">
    <property type="entry name" value="Leu-rich_rpt"/>
</dbReference>
<organism evidence="4 5">
    <name type="scientific">Porphyromonas asaccharolytica (strain ATCC 25260 / DSM 20707 / BCRC 10618 / CCUG 7834 / JCM 6326 / LMG 13178 / VPI 4198 / B440)</name>
    <name type="common">Bacteroides asaccharolyticus</name>
    <dbReference type="NCBI Taxonomy" id="879243"/>
    <lineage>
        <taxon>Bacteria</taxon>
        <taxon>Pseudomonadati</taxon>
        <taxon>Bacteroidota</taxon>
        <taxon>Bacteroidia</taxon>
        <taxon>Bacteroidales</taxon>
        <taxon>Porphyromonadaceae</taxon>
        <taxon>Porphyromonas</taxon>
    </lineage>
</organism>
<dbReference type="PANTHER" id="PTHR47566:SF1">
    <property type="entry name" value="PROTEIN NUD1"/>
    <property type="match status" value="1"/>
</dbReference>
<dbReference type="EMBL" id="CP002689">
    <property type="protein sequence ID" value="AEE12425.1"/>
    <property type="molecule type" value="Genomic_DNA"/>
</dbReference>
<keyword evidence="5" id="KW-1185">Reference proteome</keyword>
<reference evidence="5" key="1">
    <citation type="submission" date="2011-04" db="EMBL/GenBank/DDBJ databases">
        <title>The complete genome of Porphyromonas asaccharolytica DSM 20707.</title>
        <authorList>
            <person name="Lucas S."/>
            <person name="Han J."/>
            <person name="Lapidus A."/>
            <person name="Bruce D."/>
            <person name="Goodwin L."/>
            <person name="Pitluck S."/>
            <person name="Peters L."/>
            <person name="Kyrpides N."/>
            <person name="Mavromatis K."/>
            <person name="Ivanova N."/>
            <person name="Ovchinnikova G."/>
            <person name="Pagani I."/>
            <person name="Lu M."/>
            <person name="Detter J.C."/>
            <person name="Tapia R."/>
            <person name="Han C."/>
            <person name="Land M."/>
            <person name="Hauser L."/>
            <person name="Markowitz V."/>
            <person name="Cheng J.-F."/>
            <person name="Hugenholtz P."/>
            <person name="Woyke T."/>
            <person name="Wu D."/>
            <person name="Gronow S."/>
            <person name="Wellnitz S."/>
            <person name="Brambilla E."/>
            <person name="Klenk H.-P."/>
            <person name="Eisen J.A."/>
        </authorList>
    </citation>
    <scope>NUCLEOTIDE SEQUENCE [LARGE SCALE GENOMIC DNA]</scope>
    <source>
        <strain evidence="5">ATCC 25260 / DSM 20707 / VPI 4198</strain>
    </source>
</reference>
<gene>
    <name evidence="4" type="ordered locus">Poras_0471</name>
</gene>
<sequence>MKRQYTLLLLLAMTLLGVATQTKAQTPLMEPSIDLTFITDDENASLLIGVVAPVDGCWIDLNGDGQCQDNEKIQKGTEKRPIDLPKDLTKTTIYGPITYLNLNKTALTAIDLSKINTLKELWCYQTGIMELDVTGQTDLEKLFCHSNMIKKLDLSQNPKLRELGVQNSMLTAIDLSKLPELEVAVLSGNKLGTLDLTHNPKLRILYCEKTELTSLDLSKCPDLTFVQCSMNYDLKTVDLSMLPKLEVFKADLIGMKSLDVSHNPKLKQLHLGGNNLTTLDLSNNPLLEELNLNLNKKLTSLDFLSGLPELKMLAIKKINFTFDPDFSKNTKLEYINMANCGFKKLDLSHNPMINKLFCERNELTELDLTKTPKLLDFIAFENNLTSLDFSACKQLQYADISVNAIDEHAMQVIVESIPKFKLLDPTFLAAGRFIAIDIAEGEEKNDITDRQVKVATGKGWELMNGNAGDPQPYPGRSTVSVTQLATTETAIYYNSADERLYVRLAETMPATLLKVYAASGEELLSEVYDQDDSSIYVGYLPQGAYIVQVGDTTYKFVKR</sequence>
<evidence type="ECO:0000256" key="3">
    <source>
        <dbReference type="SAM" id="SignalP"/>
    </source>
</evidence>
<evidence type="ECO:0000313" key="5">
    <source>
        <dbReference type="Proteomes" id="UP000006545"/>
    </source>
</evidence>
<dbReference type="STRING" id="879243.Poras_0471"/>
<dbReference type="PROSITE" id="PS51450">
    <property type="entry name" value="LRR"/>
    <property type="match status" value="1"/>
</dbReference>
<keyword evidence="3" id="KW-0732">Signal</keyword>
<feature type="chain" id="PRO_5003315819" description="Secretion system C-terminal sorting domain-containing protein" evidence="3">
    <location>
        <begin position="25"/>
        <end position="559"/>
    </location>
</feature>
<dbReference type="KEGG" id="pah:Poras_0471"/>
<dbReference type="InterPro" id="IPR052574">
    <property type="entry name" value="CDIRP"/>
</dbReference>
<evidence type="ECO:0008006" key="6">
    <source>
        <dbReference type="Google" id="ProtNLM"/>
    </source>
</evidence>
<protein>
    <recommendedName>
        <fullName evidence="6">Secretion system C-terminal sorting domain-containing protein</fullName>
    </recommendedName>
</protein>
<dbReference type="OrthoDB" id="1014043at2"/>
<evidence type="ECO:0000313" key="4">
    <source>
        <dbReference type="EMBL" id="AEE12425.1"/>
    </source>
</evidence>
<dbReference type="GO" id="GO:0035591">
    <property type="term" value="F:signaling adaptor activity"/>
    <property type="evidence" value="ECO:0007669"/>
    <property type="project" value="TreeGrafter"/>
</dbReference>
<dbReference type="SUPFAM" id="SSF52058">
    <property type="entry name" value="L domain-like"/>
    <property type="match status" value="1"/>
</dbReference>
<keyword evidence="1" id="KW-0433">Leucine-rich repeat</keyword>
<dbReference type="PANTHER" id="PTHR47566">
    <property type="match status" value="1"/>
</dbReference>
<proteinExistence type="predicted"/>
<keyword evidence="2" id="KW-0677">Repeat</keyword>
<dbReference type="AlphaFoldDB" id="F4KNF4"/>
<dbReference type="HOGENOM" id="CLU_022366_0_0_10"/>
<dbReference type="Proteomes" id="UP000006545">
    <property type="component" value="Chromosome"/>
</dbReference>
<feature type="signal peptide" evidence="3">
    <location>
        <begin position="1"/>
        <end position="24"/>
    </location>
</feature>
<evidence type="ECO:0000256" key="2">
    <source>
        <dbReference type="ARBA" id="ARBA00022737"/>
    </source>
</evidence>
<dbReference type="InterPro" id="IPR032675">
    <property type="entry name" value="LRR_dom_sf"/>
</dbReference>
<evidence type="ECO:0000256" key="1">
    <source>
        <dbReference type="ARBA" id="ARBA00022614"/>
    </source>
</evidence>